<evidence type="ECO:0000313" key="2">
    <source>
        <dbReference type="EMBL" id="OXV07726.1"/>
    </source>
</evidence>
<protein>
    <submittedName>
        <fullName evidence="2">Uncharacterized protein</fullName>
    </submittedName>
</protein>
<feature type="compositionally biased region" description="Basic and acidic residues" evidence="1">
    <location>
        <begin position="84"/>
        <end position="97"/>
    </location>
</feature>
<sequence length="373" mass="41214">MDGDYNSTISIDEFAQTRGVDDLFEDEIVPISVELQEYDNTLSDEHRSEENDAVPRWPPADDHGSGHNEEINEGWGVGWEGQEEDRSQKSESNEHVAEQTVEAYNNDYRGQPVEESEEEPARDVSGTSSRPSDTPNKAETPRVQAVRGDRSSTGGIKKPKLSEEELIQRMAAAKLTAAKIAAAHARAEADEASFHEREKLDREKLAEEKACQEDLIRDMDGERERNRLRKLGTQTGREWDAEKREEDYSDDHPGGGPYRRGMHGAVTGYSRRGNENDDSANDGFDYVGRGQGGRGWRGGRESSGRIESFTRNEDPDPAATDAFPDPDPDPGTGDDDEFLALPDADSTTASGSASNVNDFTYDSGNLTSPISPW</sequence>
<comment type="caution">
    <text evidence="2">The sequence shown here is derived from an EMBL/GenBank/DDBJ whole genome shotgun (WGS) entry which is preliminary data.</text>
</comment>
<proteinExistence type="predicted"/>
<feature type="compositionally biased region" description="Basic and acidic residues" evidence="1">
    <location>
        <begin position="59"/>
        <end position="70"/>
    </location>
</feature>
<feature type="compositionally biased region" description="Acidic residues" evidence="1">
    <location>
        <begin position="324"/>
        <end position="338"/>
    </location>
</feature>
<feature type="compositionally biased region" description="Low complexity" evidence="1">
    <location>
        <begin position="343"/>
        <end position="354"/>
    </location>
</feature>
<feature type="compositionally biased region" description="Basic and acidic residues" evidence="1">
    <location>
        <begin position="237"/>
        <end position="253"/>
    </location>
</feature>
<feature type="region of interest" description="Disordered" evidence="1">
    <location>
        <begin position="186"/>
        <end position="373"/>
    </location>
</feature>
<dbReference type="Proteomes" id="UP000243515">
    <property type="component" value="Unassembled WGS sequence"/>
</dbReference>
<evidence type="ECO:0000256" key="1">
    <source>
        <dbReference type="SAM" id="MobiDB-lite"/>
    </source>
</evidence>
<reference evidence="2 3" key="1">
    <citation type="journal article" date="2015" name="Environ. Microbiol.">
        <title>Metagenome sequence of Elaphomyces granulatus from sporocarp tissue reveals Ascomycota ectomycorrhizal fingerprints of genome expansion and a Proteobacteria-rich microbiome.</title>
        <authorList>
            <person name="Quandt C.A."/>
            <person name="Kohler A."/>
            <person name="Hesse C.N."/>
            <person name="Sharpton T.J."/>
            <person name="Martin F."/>
            <person name="Spatafora J.W."/>
        </authorList>
    </citation>
    <scope>NUCLEOTIDE SEQUENCE [LARGE SCALE GENOMIC DNA]</scope>
    <source>
        <strain evidence="2 3">OSC145934</strain>
    </source>
</reference>
<gene>
    <name evidence="2" type="ORF">Egran_04506</name>
</gene>
<name>A0A232LUD5_9EURO</name>
<feature type="compositionally biased region" description="Polar residues" evidence="1">
    <location>
        <begin position="125"/>
        <end position="137"/>
    </location>
</feature>
<dbReference type="EMBL" id="NPHW01004601">
    <property type="protein sequence ID" value="OXV07726.1"/>
    <property type="molecule type" value="Genomic_DNA"/>
</dbReference>
<keyword evidence="3" id="KW-1185">Reference proteome</keyword>
<evidence type="ECO:0000313" key="3">
    <source>
        <dbReference type="Proteomes" id="UP000243515"/>
    </source>
</evidence>
<organism evidence="2 3">
    <name type="scientific">Elaphomyces granulatus</name>
    <dbReference type="NCBI Taxonomy" id="519963"/>
    <lineage>
        <taxon>Eukaryota</taxon>
        <taxon>Fungi</taxon>
        <taxon>Dikarya</taxon>
        <taxon>Ascomycota</taxon>
        <taxon>Pezizomycotina</taxon>
        <taxon>Eurotiomycetes</taxon>
        <taxon>Eurotiomycetidae</taxon>
        <taxon>Eurotiales</taxon>
        <taxon>Elaphomycetaceae</taxon>
        <taxon>Elaphomyces</taxon>
    </lineage>
</organism>
<feature type="region of interest" description="Disordered" evidence="1">
    <location>
        <begin position="40"/>
        <end position="161"/>
    </location>
</feature>
<dbReference type="OrthoDB" id="2402960at2759"/>
<dbReference type="AlphaFoldDB" id="A0A232LUD5"/>
<feature type="compositionally biased region" description="Basic and acidic residues" evidence="1">
    <location>
        <begin position="186"/>
        <end position="225"/>
    </location>
</feature>
<feature type="compositionally biased region" description="Polar residues" evidence="1">
    <location>
        <begin position="355"/>
        <end position="373"/>
    </location>
</feature>
<accession>A0A232LUD5</accession>
<feature type="compositionally biased region" description="Basic and acidic residues" evidence="1">
    <location>
        <begin position="298"/>
        <end position="314"/>
    </location>
</feature>